<keyword evidence="9" id="KW-0966">Cell projection</keyword>
<evidence type="ECO:0000256" key="2">
    <source>
        <dbReference type="ARBA" id="ARBA00006929"/>
    </source>
</evidence>
<proteinExistence type="inferred from homology"/>
<dbReference type="GO" id="GO:0009279">
    <property type="term" value="C:cell outer membrane"/>
    <property type="evidence" value="ECO:0007669"/>
    <property type="project" value="UniProtKB-SubCell"/>
</dbReference>
<evidence type="ECO:0000256" key="7">
    <source>
        <dbReference type="HAMAP-Rule" id="MF_00415"/>
    </source>
</evidence>
<dbReference type="GO" id="GO:0009427">
    <property type="term" value="C:bacterial-type flagellum basal body, distal rod, L ring"/>
    <property type="evidence" value="ECO:0007669"/>
    <property type="project" value="InterPro"/>
</dbReference>
<evidence type="ECO:0000256" key="1">
    <source>
        <dbReference type="ARBA" id="ARBA00002591"/>
    </source>
</evidence>
<comment type="function">
    <text evidence="1 7">Assembles around the rod to form the L-ring and probably protects the motor/basal body from shearing forces during rotation.</text>
</comment>
<dbReference type="RefSeq" id="WP_085854050.1">
    <property type="nucleotide sequence ID" value="NZ_FOPF01000005.1"/>
</dbReference>
<dbReference type="GO" id="GO:0071973">
    <property type="term" value="P:bacterial-type flagellum-dependent cell motility"/>
    <property type="evidence" value="ECO:0007669"/>
    <property type="project" value="InterPro"/>
</dbReference>
<sequence length="240" mass="25898">MKQFVLLACIGVAACGHTTGIGVVPALTPVAESPELVAMQSPRMSQNQIPYNPVSSASLWSGDRASLLGTRRAETRGDIVTVIIEIDDEAEFSNSSDRSRTGSESLSVPSLVGIPQRLSGTLPEGATFNDAVGMNSNSKFEGDGSTTRNERLTLRVAATVTDILPNGSFAIEGRQEVRLNYELRELVVTGFVRPEDISRRNEVLYDKIAAARISYGGRGQITEVQQPRYGQQVVDALLPF</sequence>
<dbReference type="GO" id="GO:0003774">
    <property type="term" value="F:cytoskeletal motor activity"/>
    <property type="evidence" value="ECO:0007669"/>
    <property type="project" value="InterPro"/>
</dbReference>
<accession>A0A1Y5SS84</accession>
<protein>
    <recommendedName>
        <fullName evidence="7">Flagellar L-ring protein</fullName>
    </recommendedName>
    <alternativeName>
        <fullName evidence="7">Basal body L-ring protein</fullName>
    </alternativeName>
</protein>
<dbReference type="OrthoDB" id="9789227at2"/>
<dbReference type="HAMAP" id="MF_00415">
    <property type="entry name" value="FlgH"/>
    <property type="match status" value="1"/>
</dbReference>
<dbReference type="AlphaFoldDB" id="A0A1Y5SS84"/>
<keyword evidence="4 7" id="KW-0472">Membrane</keyword>
<dbReference type="PANTHER" id="PTHR34933">
    <property type="entry name" value="FLAGELLAR L-RING PROTEIN"/>
    <property type="match status" value="1"/>
</dbReference>
<evidence type="ECO:0000256" key="3">
    <source>
        <dbReference type="ARBA" id="ARBA00022729"/>
    </source>
</evidence>
<keyword evidence="10" id="KW-1185">Reference proteome</keyword>
<evidence type="ECO:0000313" key="10">
    <source>
        <dbReference type="Proteomes" id="UP000193870"/>
    </source>
</evidence>
<feature type="compositionally biased region" description="Polar residues" evidence="8">
    <location>
        <begin position="134"/>
        <end position="147"/>
    </location>
</feature>
<evidence type="ECO:0000256" key="5">
    <source>
        <dbReference type="ARBA" id="ARBA00023143"/>
    </source>
</evidence>
<keyword evidence="3 7" id="KW-0732">Signal</keyword>
<evidence type="ECO:0000313" key="9">
    <source>
        <dbReference type="EMBL" id="SLN47053.1"/>
    </source>
</evidence>
<keyword evidence="5 7" id="KW-0975">Bacterial flagellum</keyword>
<name>A0A1Y5SS84_9RHOB</name>
<dbReference type="InterPro" id="IPR000527">
    <property type="entry name" value="Flag_Lring"/>
</dbReference>
<dbReference type="PRINTS" id="PR01008">
    <property type="entry name" value="FLGLRINGFLGH"/>
</dbReference>
<evidence type="ECO:0000256" key="8">
    <source>
        <dbReference type="SAM" id="MobiDB-lite"/>
    </source>
</evidence>
<comment type="subcellular location">
    <subcellularLocation>
        <location evidence="7">Cell outer membrane</location>
        <topology evidence="7">Lipid-anchor</topology>
    </subcellularLocation>
    <subcellularLocation>
        <location evidence="7">Bacterial flagellum basal body</location>
    </subcellularLocation>
</comment>
<dbReference type="STRING" id="315423.SAMN04488020_105118"/>
<keyword evidence="6 7" id="KW-0998">Cell outer membrane</keyword>
<reference evidence="9 10" key="1">
    <citation type="submission" date="2017-03" db="EMBL/GenBank/DDBJ databases">
        <authorList>
            <person name="Afonso C.L."/>
            <person name="Miller P.J."/>
            <person name="Scott M.A."/>
            <person name="Spackman E."/>
            <person name="Goraichik I."/>
            <person name="Dimitrov K.M."/>
            <person name="Suarez D.L."/>
            <person name="Swayne D.E."/>
        </authorList>
    </citation>
    <scope>NUCLEOTIDE SEQUENCE [LARGE SCALE GENOMIC DNA]</scope>
    <source>
        <strain evidence="9 10">CECT 7066</strain>
    </source>
</reference>
<evidence type="ECO:0000256" key="4">
    <source>
        <dbReference type="ARBA" id="ARBA00023136"/>
    </source>
</evidence>
<feature type="region of interest" description="Disordered" evidence="8">
    <location>
        <begin position="117"/>
        <end position="147"/>
    </location>
</feature>
<gene>
    <name evidence="7 9" type="primary">flgH</name>
    <name evidence="9" type="ORF">PAM7066_02063</name>
</gene>
<keyword evidence="9" id="KW-0969">Cilium</keyword>
<dbReference type="Pfam" id="PF02107">
    <property type="entry name" value="FlgH"/>
    <property type="match status" value="1"/>
</dbReference>
<comment type="subunit">
    <text evidence="7">The basal body constitutes a major portion of the flagellar organelle and consists of four rings (L,P,S, and M) mounted on a central rod.</text>
</comment>
<dbReference type="PROSITE" id="PS51257">
    <property type="entry name" value="PROKAR_LIPOPROTEIN"/>
    <property type="match status" value="1"/>
</dbReference>
<organism evidence="9 10">
    <name type="scientific">Palleronia marisminoris</name>
    <dbReference type="NCBI Taxonomy" id="315423"/>
    <lineage>
        <taxon>Bacteria</taxon>
        <taxon>Pseudomonadati</taxon>
        <taxon>Pseudomonadota</taxon>
        <taxon>Alphaproteobacteria</taxon>
        <taxon>Rhodobacterales</taxon>
        <taxon>Roseobacteraceae</taxon>
        <taxon>Palleronia</taxon>
    </lineage>
</organism>
<dbReference type="Proteomes" id="UP000193870">
    <property type="component" value="Unassembled WGS sequence"/>
</dbReference>
<dbReference type="EMBL" id="FWFV01000005">
    <property type="protein sequence ID" value="SLN47053.1"/>
    <property type="molecule type" value="Genomic_DNA"/>
</dbReference>
<dbReference type="PANTHER" id="PTHR34933:SF1">
    <property type="entry name" value="FLAGELLAR L-RING PROTEIN"/>
    <property type="match status" value="1"/>
</dbReference>
<keyword evidence="7" id="KW-0449">Lipoprotein</keyword>
<evidence type="ECO:0000256" key="6">
    <source>
        <dbReference type="ARBA" id="ARBA00023237"/>
    </source>
</evidence>
<keyword evidence="9" id="KW-0282">Flagellum</keyword>
<dbReference type="NCBIfam" id="NF001305">
    <property type="entry name" value="PRK00249.1-5"/>
    <property type="match status" value="1"/>
</dbReference>
<comment type="similarity">
    <text evidence="2 7">Belongs to the FlgH family.</text>
</comment>